<proteinExistence type="inferred from homology"/>
<evidence type="ECO:0000256" key="8">
    <source>
        <dbReference type="ARBA" id="ARBA00023136"/>
    </source>
</evidence>
<protein>
    <recommendedName>
        <fullName evidence="10">ADP,ATP carrier protein</fullName>
    </recommendedName>
</protein>
<dbReference type="PROSITE" id="PS51257">
    <property type="entry name" value="PROKAR_LIPOPROTEIN"/>
    <property type="match status" value="1"/>
</dbReference>
<feature type="transmembrane region" description="Helical" evidence="10">
    <location>
        <begin position="82"/>
        <end position="102"/>
    </location>
</feature>
<evidence type="ECO:0000256" key="5">
    <source>
        <dbReference type="ARBA" id="ARBA00022741"/>
    </source>
</evidence>
<feature type="transmembrane region" description="Helical" evidence="10">
    <location>
        <begin position="133"/>
        <end position="160"/>
    </location>
</feature>
<evidence type="ECO:0000256" key="10">
    <source>
        <dbReference type="RuleBase" id="RU363121"/>
    </source>
</evidence>
<evidence type="ECO:0000313" key="12">
    <source>
        <dbReference type="Proteomes" id="UP000027997"/>
    </source>
</evidence>
<dbReference type="InterPro" id="IPR004667">
    <property type="entry name" value="ADP_ATP_car_bac_type"/>
</dbReference>
<reference evidence="11 12" key="1">
    <citation type="submission" date="2014-06" db="EMBL/GenBank/DDBJ databases">
        <title>Whole Genome Sequences of Three Symbiotic Endozoicomonas Bacteria.</title>
        <authorList>
            <person name="Neave M.J."/>
            <person name="Apprill A."/>
            <person name="Voolstra C.R."/>
        </authorList>
    </citation>
    <scope>NUCLEOTIDE SEQUENCE [LARGE SCALE GENOMIC DNA]</scope>
    <source>
        <strain evidence="11 12">DSM 22380</strain>
    </source>
</reference>
<dbReference type="SUPFAM" id="SSF103473">
    <property type="entry name" value="MFS general substrate transporter"/>
    <property type="match status" value="1"/>
</dbReference>
<organism evidence="11 12">
    <name type="scientific">Endozoicomonas elysicola</name>
    <dbReference type="NCBI Taxonomy" id="305900"/>
    <lineage>
        <taxon>Bacteria</taxon>
        <taxon>Pseudomonadati</taxon>
        <taxon>Pseudomonadota</taxon>
        <taxon>Gammaproteobacteria</taxon>
        <taxon>Oceanospirillales</taxon>
        <taxon>Endozoicomonadaceae</taxon>
        <taxon>Endozoicomonas</taxon>
    </lineage>
</organism>
<dbReference type="RefSeq" id="WP_020584651.1">
    <property type="nucleotide sequence ID" value="NZ_JOJP01000001.1"/>
</dbReference>
<feature type="transmembrane region" description="Helical" evidence="10">
    <location>
        <begin position="172"/>
        <end position="192"/>
    </location>
</feature>
<feature type="transmembrane region" description="Helical" evidence="10">
    <location>
        <begin position="304"/>
        <end position="323"/>
    </location>
</feature>
<dbReference type="eggNOG" id="COG3202">
    <property type="taxonomic scope" value="Bacteria"/>
</dbReference>
<comment type="similarity">
    <text evidence="2 10">Belongs to the ADP/ATP translocase tlc family.</text>
</comment>
<dbReference type="Proteomes" id="UP000027997">
    <property type="component" value="Unassembled WGS sequence"/>
</dbReference>
<dbReference type="AlphaFoldDB" id="A0A081K6U0"/>
<keyword evidence="4 10" id="KW-0812">Transmembrane</keyword>
<feature type="transmembrane region" description="Helical" evidence="10">
    <location>
        <begin position="212"/>
        <end position="232"/>
    </location>
</feature>
<evidence type="ECO:0000256" key="1">
    <source>
        <dbReference type="ARBA" id="ARBA00004141"/>
    </source>
</evidence>
<evidence type="ECO:0000256" key="2">
    <source>
        <dbReference type="ARBA" id="ARBA00007127"/>
    </source>
</evidence>
<keyword evidence="12" id="KW-1185">Reference proteome</keyword>
<dbReference type="STRING" id="305900.GV64_03115"/>
<dbReference type="GO" id="GO:0005471">
    <property type="term" value="F:ATP:ADP antiporter activity"/>
    <property type="evidence" value="ECO:0007669"/>
    <property type="project" value="InterPro"/>
</dbReference>
<dbReference type="EMBL" id="JOJP01000001">
    <property type="protein sequence ID" value="KEI69866.1"/>
    <property type="molecule type" value="Genomic_DNA"/>
</dbReference>
<sequence>MTKMFSKDVAGNSNSMLYLQIAMMSCCIFNFDILWNLKESLLITRLGAEVIPFIKLCVVMPVAFVFLISYSFLANRLSKRTLFIVAIIPFLIWMPLFSIVIYPNLEAFAPTSALDLLSPLIPEHLQFIVGMLYYWPLTLFFALAELWGSAVICILFWTAVNDFHNTQSATRQYPLITMIGSSASIISGPLLYYCVSREVTTPGSGWQESLKILSLLFVIFGLLILLLNEYCYRLTPEKITESLSQNQTTTNLPLMASARYLFRCPYLASIALVMLAYCVAINMVELAWKSQLVEQYPSEADYSMFMGKVALINGIGSLLCGLLTPTLLNISWWAAAFATPVILTATALPFFLLAMFQKTQINFMGLCCIDLPMIGLQIGMYCHALGKSAKYTLFDATKEITFVPLDAERKYKGKAAIELVVSRVGKSGSSFFQQILIALFGSLSLAMSWLAGAFILAIALWLVAIKKLGRHYHARTDL</sequence>
<evidence type="ECO:0000256" key="4">
    <source>
        <dbReference type="ARBA" id="ARBA00022692"/>
    </source>
</evidence>
<feature type="transmembrane region" description="Helical" evidence="10">
    <location>
        <begin position="330"/>
        <end position="356"/>
    </location>
</feature>
<keyword evidence="7 10" id="KW-1133">Transmembrane helix</keyword>
<feature type="transmembrane region" description="Helical" evidence="10">
    <location>
        <begin position="435"/>
        <end position="465"/>
    </location>
</feature>
<comment type="caution">
    <text evidence="11">The sequence shown here is derived from an EMBL/GenBank/DDBJ whole genome shotgun (WGS) entry which is preliminary data.</text>
</comment>
<dbReference type="PANTHER" id="PTHR31187">
    <property type="match status" value="1"/>
</dbReference>
<name>A0A081K6U0_9GAMM</name>
<feature type="transmembrane region" description="Helical" evidence="10">
    <location>
        <begin position="264"/>
        <end position="284"/>
    </location>
</feature>
<dbReference type="PANTHER" id="PTHR31187:SF1">
    <property type="entry name" value="ADP,ATP CARRIER PROTEIN 1"/>
    <property type="match status" value="1"/>
</dbReference>
<accession>A0A081K6U0</accession>
<comment type="subcellular location">
    <subcellularLocation>
        <location evidence="1 10">Membrane</location>
        <topology evidence="1 10">Multi-pass membrane protein</topology>
    </subcellularLocation>
</comment>
<dbReference type="Pfam" id="PF03219">
    <property type="entry name" value="TLC"/>
    <property type="match status" value="1"/>
</dbReference>
<keyword evidence="5 10" id="KW-0547">Nucleotide-binding</keyword>
<keyword evidence="6 10" id="KW-0067">ATP-binding</keyword>
<keyword evidence="3 10" id="KW-0813">Transport</keyword>
<evidence type="ECO:0000313" key="11">
    <source>
        <dbReference type="EMBL" id="KEI69866.1"/>
    </source>
</evidence>
<dbReference type="GO" id="GO:0005524">
    <property type="term" value="F:ATP binding"/>
    <property type="evidence" value="ECO:0007669"/>
    <property type="project" value="UniProtKB-KW"/>
</dbReference>
<evidence type="ECO:0000256" key="9">
    <source>
        <dbReference type="ARBA" id="ARBA00024792"/>
    </source>
</evidence>
<evidence type="ECO:0000256" key="6">
    <source>
        <dbReference type="ARBA" id="ARBA00022840"/>
    </source>
</evidence>
<feature type="transmembrane region" description="Helical" evidence="10">
    <location>
        <begin position="16"/>
        <end position="35"/>
    </location>
</feature>
<keyword evidence="8 10" id="KW-0472">Membrane</keyword>
<evidence type="ECO:0000256" key="3">
    <source>
        <dbReference type="ARBA" id="ARBA00022448"/>
    </source>
</evidence>
<evidence type="ECO:0000256" key="7">
    <source>
        <dbReference type="ARBA" id="ARBA00022989"/>
    </source>
</evidence>
<feature type="transmembrane region" description="Helical" evidence="10">
    <location>
        <begin position="50"/>
        <end position="70"/>
    </location>
</feature>
<dbReference type="GO" id="GO:0016020">
    <property type="term" value="C:membrane"/>
    <property type="evidence" value="ECO:0007669"/>
    <property type="project" value="UniProtKB-SubCell"/>
</dbReference>
<dbReference type="InterPro" id="IPR036259">
    <property type="entry name" value="MFS_trans_sf"/>
</dbReference>
<comment type="function">
    <text evidence="9">Provides the rickettsial cell with host ATP in exchange for rickettsial ADP. This is an obligate exchange system. This energy acquiring activity is an important component of rickettsial parasitism.</text>
</comment>
<gene>
    <name evidence="11" type="ORF">GV64_03115</name>
</gene>